<keyword evidence="4" id="KW-1133">Transmembrane helix</keyword>
<keyword evidence="2" id="KW-0238">DNA-binding</keyword>
<evidence type="ECO:0000256" key="1">
    <source>
        <dbReference type="ARBA" id="ARBA00023015"/>
    </source>
</evidence>
<organism evidence="7 8">
    <name type="scientific">Costertonia aggregata</name>
    <dbReference type="NCBI Taxonomy" id="343403"/>
    <lineage>
        <taxon>Bacteria</taxon>
        <taxon>Pseudomonadati</taxon>
        <taxon>Bacteroidota</taxon>
        <taxon>Flavobacteriia</taxon>
        <taxon>Flavobacteriales</taxon>
        <taxon>Flavobacteriaceae</taxon>
        <taxon>Costertonia</taxon>
    </lineage>
</organism>
<evidence type="ECO:0000256" key="5">
    <source>
        <dbReference type="SAM" id="SignalP"/>
    </source>
</evidence>
<dbReference type="GO" id="GO:0006355">
    <property type="term" value="P:regulation of DNA-templated transcription"/>
    <property type="evidence" value="ECO:0007669"/>
    <property type="project" value="InterPro"/>
</dbReference>
<dbReference type="SUPFAM" id="SSF46894">
    <property type="entry name" value="C-terminal effector domain of the bipartite response regulators"/>
    <property type="match status" value="1"/>
</dbReference>
<keyword evidence="1" id="KW-0805">Transcription regulation</keyword>
<protein>
    <submittedName>
        <fullName evidence="7">Response regulator transcription factor</fullName>
    </submittedName>
</protein>
<dbReference type="PANTHER" id="PTHR44688:SF16">
    <property type="entry name" value="DNA-BINDING TRANSCRIPTIONAL ACTIVATOR DEVR_DOSR"/>
    <property type="match status" value="1"/>
</dbReference>
<dbReference type="SMART" id="SM00421">
    <property type="entry name" value="HTH_LUXR"/>
    <property type="match status" value="1"/>
</dbReference>
<sequence>MNQKQCIFLLLFLNILHISAQTAISGHTSLEEDGKWEQKIYLSKISLEEGENRLQSVAWSPIAKDGSFSFKGKHISDKDAIYRLYVNPIKKVISDTVAHTTDFILSKSDKIYFPKSKKLLGKYRSSSPADAEWQKMQKFQWALEKEKNTEDTISEAYAAKLKSYTKDSLKILLVKLIGIDQLAKKGLLDKDIAENPNYYLALLAELEESDMQPAEYRFLSRRLAYLTQKVVVQKYQWSKAIILILVIITVVLSLFVYRLKRKQNALVANLSRQEQNIRALILEGKSNKEIANELFISLSTVKTHITNIYSKLKVANRKELLERYQV</sequence>
<keyword evidence="4" id="KW-0472">Membrane</keyword>
<dbReference type="PROSITE" id="PS00622">
    <property type="entry name" value="HTH_LUXR_1"/>
    <property type="match status" value="1"/>
</dbReference>
<evidence type="ECO:0000313" key="8">
    <source>
        <dbReference type="Proteomes" id="UP000509302"/>
    </source>
</evidence>
<dbReference type="Gene3D" id="1.10.10.10">
    <property type="entry name" value="Winged helix-like DNA-binding domain superfamily/Winged helix DNA-binding domain"/>
    <property type="match status" value="1"/>
</dbReference>
<dbReference type="PRINTS" id="PR00038">
    <property type="entry name" value="HTHLUXR"/>
</dbReference>
<name>A0A7H9ALV7_9FLAO</name>
<dbReference type="KEGG" id="cagg:HYG79_03450"/>
<evidence type="ECO:0000259" key="6">
    <source>
        <dbReference type="PROSITE" id="PS50043"/>
    </source>
</evidence>
<reference evidence="7 8" key="1">
    <citation type="journal article" date="2006" name="Int. J. Syst. Evol. Microbiol.">
        <title>Costertonia aggregata gen. nov., sp. nov., a mesophilic marine bacterium of the family Flavobacteriaceae, isolated from a mature biofilm.</title>
        <authorList>
            <person name="Kwon K.K."/>
            <person name="Lee Y.K."/>
            <person name="Lee H.K."/>
        </authorList>
    </citation>
    <scope>NUCLEOTIDE SEQUENCE [LARGE SCALE GENOMIC DNA]</scope>
    <source>
        <strain evidence="7 8">KCCM 42265</strain>
    </source>
</reference>
<evidence type="ECO:0000313" key="7">
    <source>
        <dbReference type="EMBL" id="QLG44440.1"/>
    </source>
</evidence>
<dbReference type="AlphaFoldDB" id="A0A7H9ALV7"/>
<dbReference type="PANTHER" id="PTHR44688">
    <property type="entry name" value="DNA-BINDING TRANSCRIPTIONAL ACTIVATOR DEVR_DOSR"/>
    <property type="match status" value="1"/>
</dbReference>
<dbReference type="Pfam" id="PF00196">
    <property type="entry name" value="GerE"/>
    <property type="match status" value="1"/>
</dbReference>
<dbReference type="Proteomes" id="UP000509302">
    <property type="component" value="Chromosome"/>
</dbReference>
<dbReference type="InterPro" id="IPR016032">
    <property type="entry name" value="Sig_transdc_resp-reg_C-effctor"/>
</dbReference>
<keyword evidence="8" id="KW-1185">Reference proteome</keyword>
<feature type="transmembrane region" description="Helical" evidence="4">
    <location>
        <begin position="237"/>
        <end position="257"/>
    </location>
</feature>
<evidence type="ECO:0000256" key="2">
    <source>
        <dbReference type="ARBA" id="ARBA00023125"/>
    </source>
</evidence>
<feature type="domain" description="HTH luxR-type" evidence="6">
    <location>
        <begin position="263"/>
        <end position="326"/>
    </location>
</feature>
<dbReference type="CDD" id="cd06170">
    <property type="entry name" value="LuxR_C_like"/>
    <property type="match status" value="1"/>
</dbReference>
<dbReference type="InterPro" id="IPR036388">
    <property type="entry name" value="WH-like_DNA-bd_sf"/>
</dbReference>
<keyword evidence="5" id="KW-0732">Signal</keyword>
<feature type="chain" id="PRO_5028919054" evidence="5">
    <location>
        <begin position="21"/>
        <end position="326"/>
    </location>
</feature>
<evidence type="ECO:0000256" key="4">
    <source>
        <dbReference type="SAM" id="Phobius"/>
    </source>
</evidence>
<accession>A0A7H9ALV7</accession>
<dbReference type="PROSITE" id="PS50043">
    <property type="entry name" value="HTH_LUXR_2"/>
    <property type="match status" value="1"/>
</dbReference>
<dbReference type="GO" id="GO:0003677">
    <property type="term" value="F:DNA binding"/>
    <property type="evidence" value="ECO:0007669"/>
    <property type="project" value="UniProtKB-KW"/>
</dbReference>
<gene>
    <name evidence="7" type="ORF">HYG79_03450</name>
</gene>
<keyword evidence="4" id="KW-0812">Transmembrane</keyword>
<dbReference type="RefSeq" id="WP_179240774.1">
    <property type="nucleotide sequence ID" value="NZ_CP058595.1"/>
</dbReference>
<feature type="signal peptide" evidence="5">
    <location>
        <begin position="1"/>
        <end position="20"/>
    </location>
</feature>
<evidence type="ECO:0000256" key="3">
    <source>
        <dbReference type="ARBA" id="ARBA00023163"/>
    </source>
</evidence>
<proteinExistence type="predicted"/>
<dbReference type="InterPro" id="IPR000792">
    <property type="entry name" value="Tscrpt_reg_LuxR_C"/>
</dbReference>
<keyword evidence="3" id="KW-0804">Transcription</keyword>
<dbReference type="EMBL" id="CP058595">
    <property type="protein sequence ID" value="QLG44440.1"/>
    <property type="molecule type" value="Genomic_DNA"/>
</dbReference>